<dbReference type="Proteomes" id="UP000321436">
    <property type="component" value="Unassembled WGS sequence"/>
</dbReference>
<dbReference type="CDD" id="cd00144">
    <property type="entry name" value="MPP_PPP_family"/>
    <property type="match status" value="1"/>
</dbReference>
<dbReference type="Gene3D" id="3.60.21.10">
    <property type="match status" value="1"/>
</dbReference>
<accession>A0A512RNT6</accession>
<name>A0A512RNT6_9BACT</name>
<dbReference type="GO" id="GO:0008803">
    <property type="term" value="F:bis(5'-nucleosyl)-tetraphosphatase (symmetrical) activity"/>
    <property type="evidence" value="ECO:0007669"/>
    <property type="project" value="TreeGrafter"/>
</dbReference>
<dbReference type="RefSeq" id="WP_146864831.1">
    <property type="nucleotide sequence ID" value="NZ_BKAU01000004.1"/>
</dbReference>
<dbReference type="AlphaFoldDB" id="A0A512RNT6"/>
<comment type="caution">
    <text evidence="2">The sequence shown here is derived from an EMBL/GenBank/DDBJ whole genome shotgun (WGS) entry which is preliminary data.</text>
</comment>
<proteinExistence type="predicted"/>
<sequence length="244" mass="28149">MTARTFVIGDIHGALRALEQLIGLIQPRGGDRLIFLGDYVDGWSQSAEVITYLMELDKQHNCIFIRGNHDAWCEAWLRGGLRDDVWLFHGGEATIESYERLVTAARKEHLAFFDALVNYYVDEHHRLFIHAGFSSMHGPHREPYMTNFSWDRTLWEMALVMDQRIPKNSLLYPKRLLLFNEIYIGHTPTTNYDVTVPMQACNVWNVDTGAAFRGRISALDVETKAFLQSDVVMKLYPGERGRNR</sequence>
<dbReference type="EMBL" id="BKAU01000004">
    <property type="protein sequence ID" value="GEP97352.1"/>
    <property type="molecule type" value="Genomic_DNA"/>
</dbReference>
<evidence type="ECO:0000313" key="2">
    <source>
        <dbReference type="EMBL" id="GEP97352.1"/>
    </source>
</evidence>
<evidence type="ECO:0000259" key="1">
    <source>
        <dbReference type="Pfam" id="PF00149"/>
    </source>
</evidence>
<dbReference type="Pfam" id="PF00149">
    <property type="entry name" value="Metallophos"/>
    <property type="match status" value="1"/>
</dbReference>
<evidence type="ECO:0000313" key="3">
    <source>
        <dbReference type="Proteomes" id="UP000321436"/>
    </source>
</evidence>
<organism evidence="2 3">
    <name type="scientific">Chitinophaga cymbidii</name>
    <dbReference type="NCBI Taxonomy" id="1096750"/>
    <lineage>
        <taxon>Bacteria</taxon>
        <taxon>Pseudomonadati</taxon>
        <taxon>Bacteroidota</taxon>
        <taxon>Chitinophagia</taxon>
        <taxon>Chitinophagales</taxon>
        <taxon>Chitinophagaceae</taxon>
        <taxon>Chitinophaga</taxon>
    </lineage>
</organism>
<protein>
    <submittedName>
        <fullName evidence="2">Metallophosphatase</fullName>
    </submittedName>
</protein>
<dbReference type="GO" id="GO:0016791">
    <property type="term" value="F:phosphatase activity"/>
    <property type="evidence" value="ECO:0007669"/>
    <property type="project" value="TreeGrafter"/>
</dbReference>
<dbReference type="PANTHER" id="PTHR42850:SF4">
    <property type="entry name" value="ZINC-DEPENDENT ENDOPOLYPHOSPHATASE"/>
    <property type="match status" value="1"/>
</dbReference>
<gene>
    <name evidence="2" type="primary">pphA</name>
    <name evidence="2" type="ORF">CCY01nite_36120</name>
</gene>
<dbReference type="InterPro" id="IPR029052">
    <property type="entry name" value="Metallo-depent_PP-like"/>
</dbReference>
<reference evidence="2 3" key="1">
    <citation type="submission" date="2019-07" db="EMBL/GenBank/DDBJ databases">
        <title>Whole genome shotgun sequence of Chitinophaga cymbidii NBRC 109752.</title>
        <authorList>
            <person name="Hosoyama A."/>
            <person name="Uohara A."/>
            <person name="Ohji S."/>
            <person name="Ichikawa N."/>
        </authorList>
    </citation>
    <scope>NUCLEOTIDE SEQUENCE [LARGE SCALE GENOMIC DNA]</scope>
    <source>
        <strain evidence="2 3">NBRC 109752</strain>
    </source>
</reference>
<dbReference type="PANTHER" id="PTHR42850">
    <property type="entry name" value="METALLOPHOSPHOESTERASE"/>
    <property type="match status" value="1"/>
</dbReference>
<dbReference type="OrthoDB" id="9808081at2"/>
<keyword evidence="3" id="KW-1185">Reference proteome</keyword>
<dbReference type="SUPFAM" id="SSF56300">
    <property type="entry name" value="Metallo-dependent phosphatases"/>
    <property type="match status" value="1"/>
</dbReference>
<feature type="domain" description="Calcineurin-like phosphoesterase" evidence="1">
    <location>
        <begin position="4"/>
        <end position="190"/>
    </location>
</feature>
<dbReference type="InterPro" id="IPR004843">
    <property type="entry name" value="Calcineurin-like_PHP"/>
</dbReference>
<dbReference type="GO" id="GO:0110154">
    <property type="term" value="P:RNA decapping"/>
    <property type="evidence" value="ECO:0007669"/>
    <property type="project" value="TreeGrafter"/>
</dbReference>
<dbReference type="GO" id="GO:0005737">
    <property type="term" value="C:cytoplasm"/>
    <property type="evidence" value="ECO:0007669"/>
    <property type="project" value="TreeGrafter"/>
</dbReference>
<dbReference type="InterPro" id="IPR050126">
    <property type="entry name" value="Ap4A_hydrolase"/>
</dbReference>